<keyword evidence="3" id="KW-1185">Reference proteome</keyword>
<proteinExistence type="predicted"/>
<organism evidence="2 3">
    <name type="scientific">Saccharothrix tamanrassetensis</name>
    <dbReference type="NCBI Taxonomy" id="1051531"/>
    <lineage>
        <taxon>Bacteria</taxon>
        <taxon>Bacillati</taxon>
        <taxon>Actinomycetota</taxon>
        <taxon>Actinomycetes</taxon>
        <taxon>Pseudonocardiales</taxon>
        <taxon>Pseudonocardiaceae</taxon>
        <taxon>Saccharothrix</taxon>
    </lineage>
</organism>
<dbReference type="AlphaFoldDB" id="A0A841CPR9"/>
<comment type="caution">
    <text evidence="2">The sequence shown here is derived from an EMBL/GenBank/DDBJ whole genome shotgun (WGS) entry which is preliminary data.</text>
</comment>
<accession>A0A841CPR9</accession>
<feature type="region of interest" description="Disordered" evidence="1">
    <location>
        <begin position="1"/>
        <end position="52"/>
    </location>
</feature>
<feature type="compositionally biased region" description="Basic and acidic residues" evidence="1">
    <location>
        <begin position="1"/>
        <end position="28"/>
    </location>
</feature>
<dbReference type="Proteomes" id="UP000547510">
    <property type="component" value="Unassembled WGS sequence"/>
</dbReference>
<gene>
    <name evidence="2" type="ORF">FHS29_006302</name>
</gene>
<evidence type="ECO:0000313" key="3">
    <source>
        <dbReference type="Proteomes" id="UP000547510"/>
    </source>
</evidence>
<dbReference type="EMBL" id="JACHJN010000012">
    <property type="protein sequence ID" value="MBB5959681.1"/>
    <property type="molecule type" value="Genomic_DNA"/>
</dbReference>
<name>A0A841CPR9_9PSEU</name>
<evidence type="ECO:0000313" key="2">
    <source>
        <dbReference type="EMBL" id="MBB5959681.1"/>
    </source>
</evidence>
<protein>
    <submittedName>
        <fullName evidence="2">Uncharacterized protein</fullName>
    </submittedName>
</protein>
<reference evidence="2 3" key="1">
    <citation type="submission" date="2020-08" db="EMBL/GenBank/DDBJ databases">
        <title>Genomic Encyclopedia of Type Strains, Phase III (KMG-III): the genomes of soil and plant-associated and newly described type strains.</title>
        <authorList>
            <person name="Whitman W."/>
        </authorList>
    </citation>
    <scope>NUCLEOTIDE SEQUENCE [LARGE SCALE GENOMIC DNA]</scope>
    <source>
        <strain evidence="2 3">CECT 8640</strain>
    </source>
</reference>
<evidence type="ECO:0000256" key="1">
    <source>
        <dbReference type="SAM" id="MobiDB-lite"/>
    </source>
</evidence>
<sequence length="77" mass="8404">MPDTEVHQPSHEAECGNSPRDLHRKEASRYGTPAARRRHLAASHPEDDSAAFGVTPLALTPARERPVVDLDRAPVVS</sequence>